<feature type="domain" description="Bacterial sugar transferase" evidence="3">
    <location>
        <begin position="7"/>
        <end position="181"/>
    </location>
</feature>
<evidence type="ECO:0000256" key="2">
    <source>
        <dbReference type="SAM" id="Phobius"/>
    </source>
</evidence>
<protein>
    <submittedName>
        <fullName evidence="4">Undecaprenyl-phosphate galactose phosphotransferase</fullName>
        <ecNumber evidence="4">2.7.8.6</ecNumber>
    </submittedName>
</protein>
<dbReference type="GO" id="GO:0047360">
    <property type="term" value="F:undecaprenyl-phosphate galactose phosphotransferase activity"/>
    <property type="evidence" value="ECO:0007669"/>
    <property type="project" value="UniProtKB-EC"/>
</dbReference>
<dbReference type="STRING" id="709032.Sulku_2410"/>
<dbReference type="Pfam" id="PF02397">
    <property type="entry name" value="Bac_transf"/>
    <property type="match status" value="1"/>
</dbReference>
<dbReference type="OrthoDB" id="9808602at2"/>
<feature type="transmembrane region" description="Helical" evidence="2">
    <location>
        <begin position="15"/>
        <end position="37"/>
    </location>
</feature>
<dbReference type="EC" id="2.7.8.6" evidence="4"/>
<keyword evidence="2" id="KW-1133">Transmembrane helix</keyword>
<reference evidence="4 5" key="1">
    <citation type="journal article" date="2012" name="Stand. Genomic Sci.">
        <title>Complete genome sequence of the sulfur compounds oxidizing chemolithoautotroph Sulfuricurvum kujiense type strain (YK-1(T)).</title>
        <authorList>
            <person name="Han C."/>
            <person name="Kotsyurbenko O."/>
            <person name="Chertkov O."/>
            <person name="Held B."/>
            <person name="Lapidus A."/>
            <person name="Nolan M."/>
            <person name="Lucas S."/>
            <person name="Hammon N."/>
            <person name="Deshpande S."/>
            <person name="Cheng J.F."/>
            <person name="Tapia R."/>
            <person name="Goodwin L.A."/>
            <person name="Pitluck S."/>
            <person name="Liolios K."/>
            <person name="Pagani I."/>
            <person name="Ivanova N."/>
            <person name="Mavromatis K."/>
            <person name="Mikhailova N."/>
            <person name="Pati A."/>
            <person name="Chen A."/>
            <person name="Palaniappan K."/>
            <person name="Land M."/>
            <person name="Hauser L."/>
            <person name="Chang Y.J."/>
            <person name="Jeffries C.D."/>
            <person name="Brambilla E.M."/>
            <person name="Rohde M."/>
            <person name="Spring S."/>
            <person name="Sikorski J."/>
            <person name="Goker M."/>
            <person name="Woyke T."/>
            <person name="Bristow J."/>
            <person name="Eisen J.A."/>
            <person name="Markowitz V."/>
            <person name="Hugenholtz P."/>
            <person name="Kyrpides N.C."/>
            <person name="Klenk H.P."/>
            <person name="Detter J.C."/>
        </authorList>
    </citation>
    <scope>NUCLEOTIDE SEQUENCE [LARGE SCALE GENOMIC DNA]</scope>
    <source>
        <strain evidence="5">ATCC BAA-921 / DSM 16994 / JCM 11577 / YK-1</strain>
    </source>
</reference>
<keyword evidence="2" id="KW-0812">Transmembrane</keyword>
<sequence>MYKQILKPLSDRVGALFLLILVSPLILIVAATVYLKLGRPLFFTQKRPGYKGKIFTIYKFRTMSDERDENGELLSDEQRLKGVGKIIRSLSIDELPQLFNVLKGEMSFIGPRPLLVEYLPLYNAEQQKRHDVLPGITGWAQVNGRNAIGWEDKFRFDTEYVRNISFWMDFKILFLTVKKVLIKEGISQEGAATMEKFKGNG</sequence>
<evidence type="ECO:0000256" key="1">
    <source>
        <dbReference type="ARBA" id="ARBA00006464"/>
    </source>
</evidence>
<accession>E4TYC5</accession>
<keyword evidence="5" id="KW-1185">Reference proteome</keyword>
<evidence type="ECO:0000259" key="3">
    <source>
        <dbReference type="Pfam" id="PF02397"/>
    </source>
</evidence>
<name>E4TYC5_SULKY</name>
<gene>
    <name evidence="4" type="ordered locus">Sulku_2410</name>
</gene>
<dbReference type="PANTHER" id="PTHR30576:SF8">
    <property type="entry name" value="UNDECAPRENYL-PHOSPHATE GALACTOSE PHOSPHOTRANSFERASE"/>
    <property type="match status" value="1"/>
</dbReference>
<dbReference type="EMBL" id="CP002355">
    <property type="protein sequence ID" value="ADR35070.1"/>
    <property type="molecule type" value="Genomic_DNA"/>
</dbReference>
<dbReference type="InterPro" id="IPR003362">
    <property type="entry name" value="Bact_transf"/>
</dbReference>
<dbReference type="PANTHER" id="PTHR30576">
    <property type="entry name" value="COLANIC BIOSYNTHESIS UDP-GLUCOSE LIPID CARRIER TRANSFERASE"/>
    <property type="match status" value="1"/>
</dbReference>
<keyword evidence="4" id="KW-0808">Transferase</keyword>
<dbReference type="AlphaFoldDB" id="E4TYC5"/>
<dbReference type="eggNOG" id="COG2148">
    <property type="taxonomic scope" value="Bacteria"/>
</dbReference>
<comment type="similarity">
    <text evidence="1">Belongs to the bacterial sugar transferase family.</text>
</comment>
<keyword evidence="2" id="KW-0472">Membrane</keyword>
<proteinExistence type="inferred from homology"/>
<dbReference type="Proteomes" id="UP000008721">
    <property type="component" value="Chromosome"/>
</dbReference>
<dbReference type="KEGG" id="sku:Sulku_2410"/>
<organism evidence="4 5">
    <name type="scientific">Sulfuricurvum kujiense (strain ATCC BAA-921 / DSM 16994 / JCM 11577 / YK-1)</name>
    <dbReference type="NCBI Taxonomy" id="709032"/>
    <lineage>
        <taxon>Bacteria</taxon>
        <taxon>Pseudomonadati</taxon>
        <taxon>Campylobacterota</taxon>
        <taxon>Epsilonproteobacteria</taxon>
        <taxon>Campylobacterales</taxon>
        <taxon>Sulfurimonadaceae</taxon>
        <taxon>Sulfuricurvum</taxon>
    </lineage>
</organism>
<dbReference type="HOGENOM" id="CLU_024920_1_4_7"/>
<evidence type="ECO:0000313" key="5">
    <source>
        <dbReference type="Proteomes" id="UP000008721"/>
    </source>
</evidence>
<dbReference type="RefSeq" id="WP_013461267.1">
    <property type="nucleotide sequence ID" value="NC_014762.1"/>
</dbReference>
<evidence type="ECO:0000313" key="4">
    <source>
        <dbReference type="EMBL" id="ADR35070.1"/>
    </source>
</evidence>